<evidence type="ECO:0000313" key="2">
    <source>
        <dbReference type="Proteomes" id="UP000266861"/>
    </source>
</evidence>
<dbReference type="OrthoDB" id="2535938at2759"/>
<name>A0A397J830_9GLOM</name>
<reference evidence="1 2" key="1">
    <citation type="submission" date="2018-08" db="EMBL/GenBank/DDBJ databases">
        <title>Genome and evolution of the arbuscular mycorrhizal fungus Diversispora epigaea (formerly Glomus versiforme) and its bacterial endosymbionts.</title>
        <authorList>
            <person name="Sun X."/>
            <person name="Fei Z."/>
            <person name="Harrison M."/>
        </authorList>
    </citation>
    <scope>NUCLEOTIDE SEQUENCE [LARGE SCALE GENOMIC DNA]</scope>
    <source>
        <strain evidence="1 2">IT104</strain>
    </source>
</reference>
<comment type="caution">
    <text evidence="1">The sequence shown here is derived from an EMBL/GenBank/DDBJ whole genome shotgun (WGS) entry which is preliminary data.</text>
</comment>
<proteinExistence type="predicted"/>
<keyword evidence="2" id="KW-1185">Reference proteome</keyword>
<dbReference type="Gene3D" id="3.60.130.30">
    <property type="match status" value="1"/>
</dbReference>
<accession>A0A397J830</accession>
<gene>
    <name evidence="1" type="ORF">Glove_123g32</name>
</gene>
<dbReference type="Proteomes" id="UP000266861">
    <property type="component" value="Unassembled WGS sequence"/>
</dbReference>
<dbReference type="AlphaFoldDB" id="A0A397J830"/>
<sequence length="92" mass="10857">MIAINFNILSNYHWDKLDAPNCLCCLIPLGDFQEDDNFNFMKIDDAELESKLHNNQSLNSKTPTFTKPRKFQTMEYTNDNNDINQRQRNLNN</sequence>
<evidence type="ECO:0000313" key="1">
    <source>
        <dbReference type="EMBL" id="RHZ81163.1"/>
    </source>
</evidence>
<dbReference type="EMBL" id="PQFF01000115">
    <property type="protein sequence ID" value="RHZ81163.1"/>
    <property type="molecule type" value="Genomic_DNA"/>
</dbReference>
<protein>
    <submittedName>
        <fullName evidence="1">Uncharacterized protein</fullName>
    </submittedName>
</protein>
<organism evidence="1 2">
    <name type="scientific">Diversispora epigaea</name>
    <dbReference type="NCBI Taxonomy" id="1348612"/>
    <lineage>
        <taxon>Eukaryota</taxon>
        <taxon>Fungi</taxon>
        <taxon>Fungi incertae sedis</taxon>
        <taxon>Mucoromycota</taxon>
        <taxon>Glomeromycotina</taxon>
        <taxon>Glomeromycetes</taxon>
        <taxon>Diversisporales</taxon>
        <taxon>Diversisporaceae</taxon>
        <taxon>Diversispora</taxon>
    </lineage>
</organism>